<evidence type="ECO:0000313" key="3">
    <source>
        <dbReference type="EMBL" id="KAF4209207.1"/>
    </source>
</evidence>
<dbReference type="Proteomes" id="UP000051487">
    <property type="component" value="Unassembled WGS sequence"/>
</dbReference>
<dbReference type="AlphaFoldDB" id="A0AAN5YY09"/>
<evidence type="ECO:0000256" key="1">
    <source>
        <dbReference type="SAM" id="MobiDB-lite"/>
    </source>
</evidence>
<comment type="caution">
    <text evidence="3">The sequence shown here is derived from an EMBL/GenBank/DDBJ whole genome shotgun (WGS) entry which is preliminary data.</text>
</comment>
<feature type="compositionally biased region" description="Basic and acidic residues" evidence="1">
    <location>
        <begin position="11"/>
        <end position="23"/>
    </location>
</feature>
<name>A0AAN5YY09_ASPLE</name>
<feature type="region of interest" description="Disordered" evidence="1">
    <location>
        <begin position="46"/>
        <end position="103"/>
    </location>
</feature>
<feature type="compositionally biased region" description="Basic and acidic residues" evidence="1">
    <location>
        <begin position="56"/>
        <end position="86"/>
    </location>
</feature>
<accession>A0AAN5YY09</accession>
<evidence type="ECO:0000313" key="2">
    <source>
        <dbReference type="EMBL" id="GAQ12262.1"/>
    </source>
</evidence>
<reference evidence="3" key="3">
    <citation type="submission" date="2020-04" db="EMBL/GenBank/DDBJ databases">
        <authorList>
            <person name="Santos R.A.C."/>
            <person name="Steenwyk J.L."/>
            <person name="Rivero-Menendez O."/>
            <person name="Mead M.E."/>
            <person name="Silva L.P."/>
            <person name="Bastos R.W."/>
            <person name="Alastruey-Izquierdo A."/>
            <person name="Goldman G.H."/>
            <person name="Rokas A."/>
        </authorList>
    </citation>
    <scope>NUCLEOTIDE SEQUENCE</scope>
    <source>
        <strain evidence="3">CNM-CM8927</strain>
    </source>
</reference>
<protein>
    <submittedName>
        <fullName evidence="3">Uncharacterized protein</fullName>
    </submittedName>
</protein>
<reference evidence="3" key="2">
    <citation type="journal article" date="2020" name="bioRxiv">
        <title>Genomic and phenotypic heterogeneity of clinical isolates of the human pathogens Aspergillus fumigatus, Aspergillus lentulus and Aspergillus fumigatiaffinis.</title>
        <authorList>
            <person name="dos Santos R.A.C."/>
            <person name="Steenwyk J.L."/>
            <person name="Rivero-Menendez O."/>
            <person name="Mead M.E."/>
            <person name="Silva L.P."/>
            <person name="Bastos R.W."/>
            <person name="Alastruey-Izquierdo A."/>
            <person name="Goldman G.H."/>
            <person name="Rokas A."/>
        </authorList>
    </citation>
    <scope>NUCLEOTIDE SEQUENCE</scope>
    <source>
        <strain evidence="3">CNM-CM8927</strain>
    </source>
</reference>
<evidence type="ECO:0000313" key="4">
    <source>
        <dbReference type="Proteomes" id="UP000051487"/>
    </source>
</evidence>
<feature type="region of interest" description="Disordered" evidence="1">
    <location>
        <begin position="1"/>
        <end position="29"/>
    </location>
</feature>
<evidence type="ECO:0000313" key="5">
    <source>
        <dbReference type="Proteomes" id="UP000649114"/>
    </source>
</evidence>
<organism evidence="3 5">
    <name type="scientific">Aspergillus lentulus</name>
    <dbReference type="NCBI Taxonomy" id="293939"/>
    <lineage>
        <taxon>Eukaryota</taxon>
        <taxon>Fungi</taxon>
        <taxon>Dikarya</taxon>
        <taxon>Ascomycota</taxon>
        <taxon>Pezizomycotina</taxon>
        <taxon>Eurotiomycetes</taxon>
        <taxon>Eurotiomycetidae</taxon>
        <taxon>Eurotiales</taxon>
        <taxon>Aspergillaceae</taxon>
        <taxon>Aspergillus</taxon>
        <taxon>Aspergillus subgen. Fumigati</taxon>
    </lineage>
</organism>
<dbReference type="EMBL" id="BCLY01000017">
    <property type="protein sequence ID" value="GAQ12262.1"/>
    <property type="molecule type" value="Genomic_DNA"/>
</dbReference>
<dbReference type="Proteomes" id="UP000649114">
    <property type="component" value="Unassembled WGS sequence"/>
</dbReference>
<gene>
    <name evidence="2" type="ORF">ALT_9583</name>
    <name evidence="3" type="ORF">CNMCM8927_007574</name>
</gene>
<sequence>MVQHFQSQRIPPRDHGCRSDPRHHPNRSPAIDLHLPLILEEPPGPILPFDSFLPGHTDREHDGHGQRAEDGTGSGRARDNAGRREVGGPGAQGSHDSNGYSEHGARLKAAVEDMGGENEVWIWLIFRVRSVPLGGHHG</sequence>
<reference evidence="2 4" key="1">
    <citation type="submission" date="2015-11" db="EMBL/GenBank/DDBJ databases">
        <title>Aspergillus lentulus strain IFM 54703T.</title>
        <authorList>
            <person name="Kusuya Y."/>
            <person name="Sakai K."/>
            <person name="Kamei K."/>
            <person name="Takahashi H."/>
            <person name="Yaguchi T."/>
        </authorList>
    </citation>
    <scope>NUCLEOTIDE SEQUENCE [LARGE SCALE GENOMIC DNA]</scope>
    <source>
        <strain evidence="2 4">IFM 54703</strain>
    </source>
</reference>
<proteinExistence type="predicted"/>
<dbReference type="EMBL" id="JAAAPU010000005">
    <property type="protein sequence ID" value="KAF4209207.1"/>
    <property type="molecule type" value="Genomic_DNA"/>
</dbReference>